<sequence length="559" mass="62918">MERKVANLTLFILLVLDFPFLMFSYYVFSGLRNYPVSIFLTGYLISLVIFGFPTVFLVYWNAKNAKFNIPVFSSIVLFLVNFLAATFVGLFAEKIRELPSEALALRLSGAIAINVNIVALFLLLYSRVLNFEEIKENFDKFKIGISTKVLISVLSVSLWIGPIMIRYLYFKGVLTSQNSWKVSTISIILNILLAVFLYVLNKIILKPVDIIKDAMRYYSKGKLNYRFNINSNDEFKDISLQLSNMIRGLKEILVDVNNASEKSSEVSGSASDGFEKLLDFIKNTEKSARIQKVSVEKISAAVQEITASLEELANQATVLNSTASETLEINNKLVENSKMGIESLDKVKNINENVVKRYKMLNTKIEDFLNLTKDIEKIVITIREIAEQTNLLALNAAIEAARAGEAGKGFAVVADEIRKLAEETKEATNTISETIKNLDKKTNGINVETEEMNKEFNVSQESMKQLSKVFNDIFESFNKLSSVVDVLAAHSQEQNASVEEMNSAATEILKQTQDVERKSDDVYNVADKSLDIAKELLESIKVLSNEVLSLREQVNKFEF</sequence>
<reference evidence="7 8" key="1">
    <citation type="submission" date="2015-06" db="EMBL/GenBank/DDBJ databases">
        <title>Genome sequencing of Thermotogales isolates from hydrothermal vents.</title>
        <authorList>
            <person name="Haverkamp T.H."/>
            <person name="Kublanov I.V."/>
            <person name="Nesbo C.L."/>
        </authorList>
    </citation>
    <scope>NUCLEOTIDE SEQUENCE [LARGE SCALE GENOMIC DNA]</scope>
    <source>
        <strain evidence="8">ik275mar</strain>
    </source>
</reference>
<keyword evidence="8" id="KW-1185">Reference proteome</keyword>
<feature type="domain" description="HAMP" evidence="6">
    <location>
        <begin position="202"/>
        <end position="254"/>
    </location>
</feature>
<comment type="caution">
    <text evidence="7">The sequence shown here is derived from an EMBL/GenBank/DDBJ whole genome shotgun (WGS) entry which is preliminary data.</text>
</comment>
<proteinExistence type="inferred from homology"/>
<gene>
    <name evidence="7" type="ORF">XJ44_01360</name>
</gene>
<evidence type="ECO:0000256" key="4">
    <source>
        <dbReference type="SAM" id="Phobius"/>
    </source>
</evidence>
<comment type="similarity">
    <text evidence="2">Belongs to the methyl-accepting chemotaxis (MCP) protein family.</text>
</comment>
<dbReference type="Gene3D" id="1.10.287.950">
    <property type="entry name" value="Methyl-accepting chemotaxis protein"/>
    <property type="match status" value="1"/>
</dbReference>
<dbReference type="Proteomes" id="UP000242616">
    <property type="component" value="Unassembled WGS sequence"/>
</dbReference>
<dbReference type="Pfam" id="PF00015">
    <property type="entry name" value="MCPsignal"/>
    <property type="match status" value="1"/>
</dbReference>
<dbReference type="EMBL" id="LBFC01000005">
    <property type="protein sequence ID" value="ONN27886.1"/>
    <property type="molecule type" value="Genomic_DNA"/>
</dbReference>
<dbReference type="InterPro" id="IPR004089">
    <property type="entry name" value="MCPsignal_dom"/>
</dbReference>
<feature type="transmembrane region" description="Helical" evidence="4">
    <location>
        <begin position="182"/>
        <end position="200"/>
    </location>
</feature>
<feature type="domain" description="Methyl-accepting transducer" evidence="5">
    <location>
        <begin position="266"/>
        <end position="509"/>
    </location>
</feature>
<dbReference type="PANTHER" id="PTHR32089">
    <property type="entry name" value="METHYL-ACCEPTING CHEMOTAXIS PROTEIN MCPB"/>
    <property type="match status" value="1"/>
</dbReference>
<organism evidence="7 8">
    <name type="scientific">Thermosipho affectus</name>
    <dbReference type="NCBI Taxonomy" id="660294"/>
    <lineage>
        <taxon>Bacteria</taxon>
        <taxon>Thermotogati</taxon>
        <taxon>Thermotogota</taxon>
        <taxon>Thermotogae</taxon>
        <taxon>Thermotogales</taxon>
        <taxon>Fervidobacteriaceae</taxon>
        <taxon>Thermosipho</taxon>
    </lineage>
</organism>
<keyword evidence="4" id="KW-0812">Transmembrane</keyword>
<feature type="transmembrane region" description="Helical" evidence="4">
    <location>
        <begin position="149"/>
        <end position="170"/>
    </location>
</feature>
<dbReference type="SUPFAM" id="SSF58104">
    <property type="entry name" value="Methyl-accepting chemotaxis protein (MCP) signaling domain"/>
    <property type="match status" value="1"/>
</dbReference>
<keyword evidence="4" id="KW-0472">Membrane</keyword>
<evidence type="ECO:0000259" key="5">
    <source>
        <dbReference type="PROSITE" id="PS50111"/>
    </source>
</evidence>
<dbReference type="CDD" id="cd06225">
    <property type="entry name" value="HAMP"/>
    <property type="match status" value="1"/>
</dbReference>
<dbReference type="CDD" id="cd11386">
    <property type="entry name" value="MCP_signal"/>
    <property type="match status" value="1"/>
</dbReference>
<feature type="transmembrane region" description="Helical" evidence="4">
    <location>
        <begin position="71"/>
        <end position="92"/>
    </location>
</feature>
<evidence type="ECO:0000256" key="3">
    <source>
        <dbReference type="PROSITE-ProRule" id="PRU00284"/>
    </source>
</evidence>
<dbReference type="InterPro" id="IPR003660">
    <property type="entry name" value="HAMP_dom"/>
</dbReference>
<keyword evidence="4" id="KW-1133">Transmembrane helix</keyword>
<evidence type="ECO:0000313" key="8">
    <source>
        <dbReference type="Proteomes" id="UP000242616"/>
    </source>
</evidence>
<feature type="transmembrane region" description="Helical" evidence="4">
    <location>
        <begin position="34"/>
        <end position="59"/>
    </location>
</feature>
<protein>
    <submittedName>
        <fullName evidence="7">Chemotaxis protein</fullName>
    </submittedName>
</protein>
<keyword evidence="1 3" id="KW-0807">Transducer</keyword>
<evidence type="ECO:0000256" key="1">
    <source>
        <dbReference type="ARBA" id="ARBA00023224"/>
    </source>
</evidence>
<evidence type="ECO:0000259" key="6">
    <source>
        <dbReference type="PROSITE" id="PS50885"/>
    </source>
</evidence>
<dbReference type="PROSITE" id="PS50111">
    <property type="entry name" value="CHEMOTAXIS_TRANSDUC_2"/>
    <property type="match status" value="1"/>
</dbReference>
<evidence type="ECO:0000313" key="7">
    <source>
        <dbReference type="EMBL" id="ONN27886.1"/>
    </source>
</evidence>
<dbReference type="PROSITE" id="PS50885">
    <property type="entry name" value="HAMP"/>
    <property type="match status" value="1"/>
</dbReference>
<evidence type="ECO:0000256" key="2">
    <source>
        <dbReference type="ARBA" id="ARBA00029447"/>
    </source>
</evidence>
<dbReference type="Gene3D" id="6.10.340.10">
    <property type="match status" value="1"/>
</dbReference>
<accession>A0ABX3IJ72</accession>
<feature type="transmembrane region" description="Helical" evidence="4">
    <location>
        <begin position="104"/>
        <end position="128"/>
    </location>
</feature>
<name>A0ABX3IJ72_9BACT</name>
<dbReference type="RefSeq" id="WP_077197819.1">
    <property type="nucleotide sequence ID" value="NZ_LBFC01000005.1"/>
</dbReference>
<dbReference type="SMART" id="SM00283">
    <property type="entry name" value="MA"/>
    <property type="match status" value="1"/>
</dbReference>
<dbReference type="PANTHER" id="PTHR32089:SF112">
    <property type="entry name" value="LYSOZYME-LIKE PROTEIN-RELATED"/>
    <property type="match status" value="1"/>
</dbReference>
<feature type="transmembrane region" description="Helical" evidence="4">
    <location>
        <begin position="7"/>
        <end position="28"/>
    </location>
</feature>